<comment type="caution">
    <text evidence="2">The sequence shown here is derived from an EMBL/GenBank/DDBJ whole genome shotgun (WGS) entry which is preliminary data.</text>
</comment>
<evidence type="ECO:0000313" key="2">
    <source>
        <dbReference type="EMBL" id="KAB7834232.1"/>
    </source>
</evidence>
<proteinExistence type="predicted"/>
<accession>A0A5N5VZA4</accession>
<sequence length="68" mass="7125">MKVTTSVACWVKSSHSHPDGTNCVEIGLGTPGFIPVRDSKTPDGFVLRFPAAAFAGFVSSLKDGNLDS</sequence>
<dbReference type="AlphaFoldDB" id="A0A5N5VZA4"/>
<protein>
    <submittedName>
        <fullName evidence="2">DUF397 domain-containing protein</fullName>
    </submittedName>
</protein>
<keyword evidence="3" id="KW-1185">Reference proteome</keyword>
<dbReference type="Pfam" id="PF04149">
    <property type="entry name" value="DUF397"/>
    <property type="match status" value="1"/>
</dbReference>
<dbReference type="Proteomes" id="UP000327000">
    <property type="component" value="Unassembled WGS sequence"/>
</dbReference>
<feature type="domain" description="DUF397" evidence="1">
    <location>
        <begin position="9"/>
        <end position="62"/>
    </location>
</feature>
<evidence type="ECO:0000259" key="1">
    <source>
        <dbReference type="Pfam" id="PF04149"/>
    </source>
</evidence>
<reference evidence="2 3" key="1">
    <citation type="journal article" date="2019" name="Microb. Cell Fact.">
        <title>Exploring novel herbicidin analogues by transcriptional regulator overexpression and MS/MS molecular networking.</title>
        <authorList>
            <person name="Shi Y."/>
            <person name="Gu R."/>
            <person name="Li Y."/>
            <person name="Wang X."/>
            <person name="Ren W."/>
            <person name="Li X."/>
            <person name="Wang L."/>
            <person name="Xie Y."/>
            <person name="Hong B."/>
        </authorList>
    </citation>
    <scope>NUCLEOTIDE SEQUENCE [LARGE SCALE GENOMIC DNA]</scope>
    <source>
        <strain evidence="2 3">US-43</strain>
    </source>
</reference>
<evidence type="ECO:0000313" key="3">
    <source>
        <dbReference type="Proteomes" id="UP000327000"/>
    </source>
</evidence>
<name>A0A5N5VZA4_STRMB</name>
<gene>
    <name evidence="2" type="ORF">FRZ00_29930</name>
</gene>
<dbReference type="InterPro" id="IPR007278">
    <property type="entry name" value="DUF397"/>
</dbReference>
<organism evidence="2 3">
    <name type="scientific">Streptomyces mobaraensis</name>
    <name type="common">Streptoverticillium mobaraense</name>
    <dbReference type="NCBI Taxonomy" id="35621"/>
    <lineage>
        <taxon>Bacteria</taxon>
        <taxon>Bacillati</taxon>
        <taxon>Actinomycetota</taxon>
        <taxon>Actinomycetes</taxon>
        <taxon>Kitasatosporales</taxon>
        <taxon>Streptomycetaceae</taxon>
        <taxon>Streptomyces</taxon>
    </lineage>
</organism>
<dbReference type="EMBL" id="VOKX01000116">
    <property type="protein sequence ID" value="KAB7834232.1"/>
    <property type="molecule type" value="Genomic_DNA"/>
</dbReference>